<organism evidence="2 3">
    <name type="scientific">Punica granatum</name>
    <name type="common">Pomegranate</name>
    <dbReference type="NCBI Taxonomy" id="22663"/>
    <lineage>
        <taxon>Eukaryota</taxon>
        <taxon>Viridiplantae</taxon>
        <taxon>Streptophyta</taxon>
        <taxon>Embryophyta</taxon>
        <taxon>Tracheophyta</taxon>
        <taxon>Spermatophyta</taxon>
        <taxon>Magnoliopsida</taxon>
        <taxon>eudicotyledons</taxon>
        <taxon>Gunneridae</taxon>
        <taxon>Pentapetalae</taxon>
        <taxon>rosids</taxon>
        <taxon>malvids</taxon>
        <taxon>Myrtales</taxon>
        <taxon>Lythraceae</taxon>
        <taxon>Punica</taxon>
    </lineage>
</organism>
<dbReference type="EMBL" id="MTKT01001932">
    <property type="protein sequence ID" value="OWM83511.1"/>
    <property type="molecule type" value="Genomic_DNA"/>
</dbReference>
<evidence type="ECO:0000313" key="3">
    <source>
        <dbReference type="Proteomes" id="UP000197138"/>
    </source>
</evidence>
<name>A0A218XGC0_PUNGR</name>
<evidence type="ECO:0000256" key="1">
    <source>
        <dbReference type="SAM" id="MobiDB-lite"/>
    </source>
</evidence>
<dbReference type="AlphaFoldDB" id="A0A218XGC0"/>
<sequence>MGWAAGSGPGYYLRWPGEELTRLTTQKKKRNKGEEGIRLGAAKLLGWQREANWRPDEELREPRRGKAGEFRAGVSGQAEDELGEGSEGRG</sequence>
<reference evidence="3" key="1">
    <citation type="journal article" date="2017" name="Plant J.">
        <title>The pomegranate (Punica granatum L.) genome and the genomics of punicalagin biosynthesis.</title>
        <authorList>
            <person name="Qin G."/>
            <person name="Xu C."/>
            <person name="Ming R."/>
            <person name="Tang H."/>
            <person name="Guyot R."/>
            <person name="Kramer E.M."/>
            <person name="Hu Y."/>
            <person name="Yi X."/>
            <person name="Qi Y."/>
            <person name="Xu X."/>
            <person name="Gao Z."/>
            <person name="Pan H."/>
            <person name="Jian J."/>
            <person name="Tian Y."/>
            <person name="Yue Z."/>
            <person name="Xu Y."/>
        </authorList>
    </citation>
    <scope>NUCLEOTIDE SEQUENCE [LARGE SCALE GENOMIC DNA]</scope>
    <source>
        <strain evidence="3">cv. Dabenzi</strain>
    </source>
</reference>
<proteinExistence type="predicted"/>
<protein>
    <submittedName>
        <fullName evidence="2">Uncharacterized protein</fullName>
    </submittedName>
</protein>
<accession>A0A218XGC0</accession>
<gene>
    <name evidence="2" type="ORF">CDL15_Pgr012992</name>
</gene>
<evidence type="ECO:0000313" key="2">
    <source>
        <dbReference type="EMBL" id="OWM83511.1"/>
    </source>
</evidence>
<dbReference type="Proteomes" id="UP000197138">
    <property type="component" value="Unassembled WGS sequence"/>
</dbReference>
<feature type="region of interest" description="Disordered" evidence="1">
    <location>
        <begin position="51"/>
        <end position="90"/>
    </location>
</feature>
<comment type="caution">
    <text evidence="2">The sequence shown here is derived from an EMBL/GenBank/DDBJ whole genome shotgun (WGS) entry which is preliminary data.</text>
</comment>
<feature type="compositionally biased region" description="Basic and acidic residues" evidence="1">
    <location>
        <begin position="51"/>
        <end position="69"/>
    </location>
</feature>